<feature type="transmembrane region" description="Helical" evidence="21">
    <location>
        <begin position="48"/>
        <end position="70"/>
    </location>
</feature>
<evidence type="ECO:0000256" key="1">
    <source>
        <dbReference type="ARBA" id="ARBA00001936"/>
    </source>
</evidence>
<evidence type="ECO:0000256" key="15">
    <source>
        <dbReference type="ARBA" id="ARBA00023211"/>
    </source>
</evidence>
<keyword evidence="9" id="KW-0479">Metal-binding</keyword>
<accession>A0AAN9APX0</accession>
<dbReference type="Proteomes" id="UP001374579">
    <property type="component" value="Unassembled WGS sequence"/>
</dbReference>
<evidence type="ECO:0000256" key="20">
    <source>
        <dbReference type="ARBA" id="ARBA00047852"/>
    </source>
</evidence>
<comment type="cofactor">
    <cofactor evidence="1">
        <name>Mn(2+)</name>
        <dbReference type="ChEBI" id="CHEBI:29035"/>
    </cofactor>
</comment>
<keyword evidence="23" id="KW-1185">Reference proteome</keyword>
<evidence type="ECO:0000313" key="22">
    <source>
        <dbReference type="EMBL" id="KAK7090867.1"/>
    </source>
</evidence>
<dbReference type="PANTHER" id="PTHR46420:SF1">
    <property type="entry name" value="BETA-1,4-GLUCURONYLTRANSFERASE 1"/>
    <property type="match status" value="1"/>
</dbReference>
<dbReference type="PANTHER" id="PTHR46420">
    <property type="entry name" value="BETA-1,4-GLUCURONYLTRANSFERASE 1"/>
    <property type="match status" value="1"/>
</dbReference>
<evidence type="ECO:0000256" key="3">
    <source>
        <dbReference type="ARBA" id="ARBA00004922"/>
    </source>
</evidence>
<comment type="similarity">
    <text evidence="4">Belongs to the glycosyltransferase 49 family.</text>
</comment>
<evidence type="ECO:0000256" key="10">
    <source>
        <dbReference type="ARBA" id="ARBA00022968"/>
    </source>
</evidence>
<keyword evidence="12" id="KW-0333">Golgi apparatus</keyword>
<dbReference type="InterPro" id="IPR043189">
    <property type="entry name" value="B4GAT1"/>
</dbReference>
<dbReference type="AlphaFoldDB" id="A0AAN9APX0"/>
<dbReference type="Pfam" id="PF13896">
    <property type="entry name" value="Glyco_transf_49"/>
    <property type="match status" value="1"/>
</dbReference>
<keyword evidence="10" id="KW-0735">Signal-anchor</keyword>
<keyword evidence="11 21" id="KW-1133">Transmembrane helix</keyword>
<dbReference type="GO" id="GO:0015020">
    <property type="term" value="F:glucuronosyltransferase activity"/>
    <property type="evidence" value="ECO:0007669"/>
    <property type="project" value="InterPro"/>
</dbReference>
<organism evidence="22 23">
    <name type="scientific">Littorina saxatilis</name>
    <dbReference type="NCBI Taxonomy" id="31220"/>
    <lineage>
        <taxon>Eukaryota</taxon>
        <taxon>Metazoa</taxon>
        <taxon>Spiralia</taxon>
        <taxon>Lophotrochozoa</taxon>
        <taxon>Mollusca</taxon>
        <taxon>Gastropoda</taxon>
        <taxon>Caenogastropoda</taxon>
        <taxon>Littorinimorpha</taxon>
        <taxon>Littorinoidea</taxon>
        <taxon>Littorinidae</taxon>
        <taxon>Littorina</taxon>
    </lineage>
</organism>
<evidence type="ECO:0000256" key="6">
    <source>
        <dbReference type="ARBA" id="ARBA00022676"/>
    </source>
</evidence>
<comment type="pathway">
    <text evidence="3">Protein modification; protein glycosylation.</text>
</comment>
<evidence type="ECO:0000256" key="13">
    <source>
        <dbReference type="ARBA" id="ARBA00023136"/>
    </source>
</evidence>
<comment type="catalytic activity">
    <reaction evidence="20">
        <text>3-O-[beta-D-Xyl-(1-&gt;4)-Rib-ol-P-Rib-ol-P-3-beta-D-GalNAc-(1-&gt;3)-beta-D-GlcNAc-(1-&gt;4)-(O-6-P-alpha-D-Man)]-Thr-[protein] + UDP-alpha-D-glucuronate = 3-O-[beta-D-GlcA-(1-&gt;3)-beta-D-Xyl-(1-&gt;4)-Rib-ol-P-Rib-ol-P-3-beta-D-GalNAc-(1-&gt;3)-beta-D-GlcNAc-(1-&gt;4)-(O-6-P-alpha-D-Man)]-Thr-[protein] + UDP + H(+)</text>
        <dbReference type="Rhea" id="RHEA:46860"/>
        <dbReference type="Rhea" id="RHEA-COMP:15023"/>
        <dbReference type="Rhea" id="RHEA-COMP:17482"/>
        <dbReference type="ChEBI" id="CHEBI:15378"/>
        <dbReference type="ChEBI" id="CHEBI:58052"/>
        <dbReference type="ChEBI" id="CHEBI:58223"/>
        <dbReference type="ChEBI" id="CHEBI:142405"/>
        <dbReference type="ChEBI" id="CHEBI:177336"/>
    </reaction>
</comment>
<dbReference type="GO" id="GO:0035269">
    <property type="term" value="P:protein O-linked glycosylation via mannose"/>
    <property type="evidence" value="ECO:0007669"/>
    <property type="project" value="TreeGrafter"/>
</dbReference>
<evidence type="ECO:0000256" key="19">
    <source>
        <dbReference type="ARBA" id="ARBA00033291"/>
    </source>
</evidence>
<dbReference type="GO" id="GO:0046872">
    <property type="term" value="F:metal ion binding"/>
    <property type="evidence" value="ECO:0007669"/>
    <property type="project" value="UniProtKB-KW"/>
</dbReference>
<evidence type="ECO:0000256" key="18">
    <source>
        <dbReference type="ARBA" id="ARBA00032181"/>
    </source>
</evidence>
<evidence type="ECO:0000256" key="4">
    <source>
        <dbReference type="ARBA" id="ARBA00008539"/>
    </source>
</evidence>
<keyword evidence="8 21" id="KW-0812">Transmembrane</keyword>
<evidence type="ECO:0000256" key="14">
    <source>
        <dbReference type="ARBA" id="ARBA00023180"/>
    </source>
</evidence>
<sequence>MFQYSTPQTGNTQVLPKPSSAICGTFIVRNCISAIRMRAVDLKCRMKYFALLFSSLSILFVVSYVCILTPTRLTLENLSLRGNTVKRLRQDTRPHGRELTVDHLVDQLVSGVLSRLKNRTKLDQSGKYLVIEDLLTSHNLTSEKKHDVTLASQCTSNHLHYVAELSKQWQGPVSIAVFTYDDDFHFAIASILHLRLCFASVAEHVTFHLAFPADRKPDTTMKLPQFENILCSNPPPAERKGRNAPQKNFVIGSGIEYPVNLLRNVALRSVSTTYVLYTDVDMTPSDNLRTSFVRHIAATSNMMSHNSTKLAYVVPAFEYSGRVTAIPLNKSTVLEMWRMHTIRPFSQNISSHCHAPTNYPRWRALPASDDKMAVAYGVKFQPKYEPYYIAPSSLPLYDERFVQWGRDRQSQVCEMHVAGYQLVVLNDAFLVHDGFKNSSQHHATWQQELQKNDIKYRQFQRDLKTKYPGVKRYCNWRNV</sequence>
<evidence type="ECO:0000256" key="7">
    <source>
        <dbReference type="ARBA" id="ARBA00022679"/>
    </source>
</evidence>
<comment type="subcellular location">
    <subcellularLocation>
        <location evidence="2">Golgi apparatus membrane</location>
        <topology evidence="2">Single-pass type II membrane protein</topology>
    </subcellularLocation>
</comment>
<keyword evidence="14" id="KW-0325">Glycoprotein</keyword>
<reference evidence="22 23" key="1">
    <citation type="submission" date="2024-02" db="EMBL/GenBank/DDBJ databases">
        <title>Chromosome-scale genome assembly of the rough periwinkle Littorina saxatilis.</title>
        <authorList>
            <person name="De Jode A."/>
            <person name="Faria R."/>
            <person name="Formenti G."/>
            <person name="Sims Y."/>
            <person name="Smith T.P."/>
            <person name="Tracey A."/>
            <person name="Wood J.M.D."/>
            <person name="Zagrodzka Z.B."/>
            <person name="Johannesson K."/>
            <person name="Butlin R.K."/>
            <person name="Leder E.H."/>
        </authorList>
    </citation>
    <scope>NUCLEOTIDE SEQUENCE [LARGE SCALE GENOMIC DNA]</scope>
    <source>
        <strain evidence="22">Snail1</strain>
        <tissue evidence="22">Muscle</tissue>
    </source>
</reference>
<proteinExistence type="inferred from homology"/>
<keyword evidence="13 21" id="KW-0472">Membrane</keyword>
<dbReference type="EMBL" id="JBAMIC010000024">
    <property type="protein sequence ID" value="KAK7090867.1"/>
    <property type="molecule type" value="Genomic_DNA"/>
</dbReference>
<keyword evidence="6" id="KW-0328">Glycosyltransferase</keyword>
<dbReference type="GO" id="GO:0000139">
    <property type="term" value="C:Golgi membrane"/>
    <property type="evidence" value="ECO:0007669"/>
    <property type="project" value="UniProtKB-SubCell"/>
</dbReference>
<name>A0AAN9APX0_9CAEN</name>
<evidence type="ECO:0000256" key="21">
    <source>
        <dbReference type="SAM" id="Phobius"/>
    </source>
</evidence>
<keyword evidence="15" id="KW-0464">Manganese</keyword>
<evidence type="ECO:0000256" key="16">
    <source>
        <dbReference type="ARBA" id="ARBA00030723"/>
    </source>
</evidence>
<evidence type="ECO:0000256" key="12">
    <source>
        <dbReference type="ARBA" id="ARBA00023034"/>
    </source>
</evidence>
<protein>
    <recommendedName>
        <fullName evidence="5">Beta-1,4-glucuronyltransferase 1</fullName>
    </recommendedName>
    <alternativeName>
        <fullName evidence="16">I-beta-1,3-N-acetylglucosaminyltransferase</fullName>
    </alternativeName>
    <alternativeName>
        <fullName evidence="19">N-acetyllactosaminide beta-1,3-N-acetylglucosaminyltransferase</fullName>
    </alternativeName>
    <alternativeName>
        <fullName evidence="17">Poly-N-acetyllactosamine extension enzyme</fullName>
    </alternativeName>
    <alternativeName>
        <fullName evidence="18">UDP-GlcNAc:betaGal beta-1,3-N-acetylglucosaminyltransferase 1</fullName>
    </alternativeName>
</protein>
<gene>
    <name evidence="22" type="ORF">V1264_010611</name>
</gene>
<evidence type="ECO:0000256" key="11">
    <source>
        <dbReference type="ARBA" id="ARBA00022989"/>
    </source>
</evidence>
<evidence type="ECO:0000256" key="2">
    <source>
        <dbReference type="ARBA" id="ARBA00004323"/>
    </source>
</evidence>
<evidence type="ECO:0000256" key="5">
    <source>
        <dbReference type="ARBA" id="ARBA00017962"/>
    </source>
</evidence>
<evidence type="ECO:0000256" key="8">
    <source>
        <dbReference type="ARBA" id="ARBA00022692"/>
    </source>
</evidence>
<evidence type="ECO:0000256" key="17">
    <source>
        <dbReference type="ARBA" id="ARBA00032175"/>
    </source>
</evidence>
<evidence type="ECO:0000313" key="23">
    <source>
        <dbReference type="Proteomes" id="UP001374579"/>
    </source>
</evidence>
<keyword evidence="7" id="KW-0808">Transferase</keyword>
<comment type="caution">
    <text evidence="22">The sequence shown here is derived from an EMBL/GenBank/DDBJ whole genome shotgun (WGS) entry which is preliminary data.</text>
</comment>
<evidence type="ECO:0000256" key="9">
    <source>
        <dbReference type="ARBA" id="ARBA00022723"/>
    </source>
</evidence>